<evidence type="ECO:0000313" key="3">
    <source>
        <dbReference type="Proteomes" id="UP001328107"/>
    </source>
</evidence>
<keyword evidence="1" id="KW-0812">Transmembrane</keyword>
<accession>A0AAN5HXK4</accession>
<keyword evidence="1" id="KW-0472">Membrane</keyword>
<organism evidence="2 3">
    <name type="scientific">Pristionchus mayeri</name>
    <dbReference type="NCBI Taxonomy" id="1317129"/>
    <lineage>
        <taxon>Eukaryota</taxon>
        <taxon>Metazoa</taxon>
        <taxon>Ecdysozoa</taxon>
        <taxon>Nematoda</taxon>
        <taxon>Chromadorea</taxon>
        <taxon>Rhabditida</taxon>
        <taxon>Rhabditina</taxon>
        <taxon>Diplogasteromorpha</taxon>
        <taxon>Diplogasteroidea</taxon>
        <taxon>Neodiplogasteridae</taxon>
        <taxon>Pristionchus</taxon>
    </lineage>
</organism>
<keyword evidence="1" id="KW-1133">Transmembrane helix</keyword>
<feature type="transmembrane region" description="Helical" evidence="1">
    <location>
        <begin position="27"/>
        <end position="50"/>
    </location>
</feature>
<dbReference type="AlphaFoldDB" id="A0AAN5HXK4"/>
<feature type="non-terminal residue" evidence="2">
    <location>
        <position position="1"/>
    </location>
</feature>
<comment type="caution">
    <text evidence="2">The sequence shown here is derived from an EMBL/GenBank/DDBJ whole genome shotgun (WGS) entry which is preliminary data.</text>
</comment>
<dbReference type="Pfam" id="PF10326">
    <property type="entry name" value="7TM_GPCR_Str"/>
    <property type="match status" value="1"/>
</dbReference>
<reference evidence="3" key="1">
    <citation type="submission" date="2022-10" db="EMBL/GenBank/DDBJ databases">
        <title>Genome assembly of Pristionchus species.</title>
        <authorList>
            <person name="Yoshida K."/>
            <person name="Sommer R.J."/>
        </authorList>
    </citation>
    <scope>NUCLEOTIDE SEQUENCE [LARGE SCALE GENOMIC DNA]</scope>
    <source>
        <strain evidence="3">RS5460</strain>
    </source>
</reference>
<feature type="transmembrane region" description="Helical" evidence="1">
    <location>
        <begin position="70"/>
        <end position="90"/>
    </location>
</feature>
<name>A0AAN5HXK4_9BILA</name>
<evidence type="ECO:0000313" key="2">
    <source>
        <dbReference type="EMBL" id="GMR44760.1"/>
    </source>
</evidence>
<feature type="transmembrane region" description="Helical" evidence="1">
    <location>
        <begin position="178"/>
        <end position="198"/>
    </location>
</feature>
<evidence type="ECO:0008006" key="4">
    <source>
        <dbReference type="Google" id="ProtNLM"/>
    </source>
</evidence>
<feature type="non-terminal residue" evidence="2">
    <location>
        <position position="226"/>
    </location>
</feature>
<sequence length="226" mass="26201">VFGISINAFVIYCILFRTKYSLGAYKYLQLIYILLGILNINAQVLIGEAIRASERDLYVRSLNVALEKVVIAGFLSLWSNYHLVIDYNFLYRLWVFKTPHRIRLFSTGWFILLLILVFIAFFMTWGATALWCFTPTDNGRVKIRNVLERKYGLDSMKQPMIMADFFQADGSWNVRMEVGMIIISSIFIFMAYAAANIVEFLRNTKLKSANSLRLQRQLFVLLCAQV</sequence>
<dbReference type="Proteomes" id="UP001328107">
    <property type="component" value="Unassembled WGS sequence"/>
</dbReference>
<proteinExistence type="predicted"/>
<dbReference type="PANTHER" id="PTHR45907">
    <property type="entry name" value="SERPENTINE RECEPTOR, CLASS J"/>
    <property type="match status" value="1"/>
</dbReference>
<dbReference type="PANTHER" id="PTHR45907:SF16">
    <property type="entry name" value="SERPENTINE RECEPTOR, CLASS J"/>
    <property type="match status" value="1"/>
</dbReference>
<dbReference type="InterPro" id="IPR019428">
    <property type="entry name" value="7TM_GPCR_serpentine_rcpt_Str"/>
</dbReference>
<keyword evidence="3" id="KW-1185">Reference proteome</keyword>
<feature type="transmembrane region" description="Helical" evidence="1">
    <location>
        <begin position="102"/>
        <end position="125"/>
    </location>
</feature>
<protein>
    <recommendedName>
        <fullName evidence="4">G protein-coupled receptor</fullName>
    </recommendedName>
</protein>
<evidence type="ECO:0000256" key="1">
    <source>
        <dbReference type="SAM" id="Phobius"/>
    </source>
</evidence>
<gene>
    <name evidence="2" type="ORF">PMAYCL1PPCAC_14955</name>
</gene>
<dbReference type="EMBL" id="BTRK01000004">
    <property type="protein sequence ID" value="GMR44760.1"/>
    <property type="molecule type" value="Genomic_DNA"/>
</dbReference>
<dbReference type="InterPro" id="IPR019423">
    <property type="entry name" value="7TM_GPCR_serpentine_rcpt_Srj"/>
</dbReference>